<gene>
    <name evidence="1" type="ORF">GCM10007028_11440</name>
</gene>
<evidence type="ECO:0000313" key="2">
    <source>
        <dbReference type="Proteomes" id="UP000636004"/>
    </source>
</evidence>
<sequence>MHTLYIFLPLLYAILTSRILNNHLTVKIAYKVAKIDVFHDLEALYLCTVER</sequence>
<accession>A0A918QXS3</accession>
<comment type="caution">
    <text evidence="1">The sequence shown here is derived from an EMBL/GenBank/DDBJ whole genome shotgun (WGS) entry which is preliminary data.</text>
</comment>
<name>A0A918QXS3_9FLAO</name>
<dbReference type="EMBL" id="BMWZ01000002">
    <property type="protein sequence ID" value="GGZ75626.1"/>
    <property type="molecule type" value="Genomic_DNA"/>
</dbReference>
<reference evidence="1" key="2">
    <citation type="submission" date="2020-09" db="EMBL/GenBank/DDBJ databases">
        <authorList>
            <person name="Sun Q."/>
            <person name="Kim S."/>
        </authorList>
    </citation>
    <scope>NUCLEOTIDE SEQUENCE</scope>
    <source>
        <strain evidence="1">KCTC 12710</strain>
    </source>
</reference>
<dbReference type="Proteomes" id="UP000636004">
    <property type="component" value="Unassembled WGS sequence"/>
</dbReference>
<evidence type="ECO:0000313" key="1">
    <source>
        <dbReference type="EMBL" id="GGZ75626.1"/>
    </source>
</evidence>
<reference evidence="1" key="1">
    <citation type="journal article" date="2014" name="Int. J. Syst. Evol. Microbiol.">
        <title>Complete genome sequence of Corynebacterium casei LMG S-19264T (=DSM 44701T), isolated from a smear-ripened cheese.</title>
        <authorList>
            <consortium name="US DOE Joint Genome Institute (JGI-PGF)"/>
            <person name="Walter F."/>
            <person name="Albersmeier A."/>
            <person name="Kalinowski J."/>
            <person name="Ruckert C."/>
        </authorList>
    </citation>
    <scope>NUCLEOTIDE SEQUENCE</scope>
    <source>
        <strain evidence="1">KCTC 12710</strain>
    </source>
</reference>
<proteinExistence type="predicted"/>
<protein>
    <submittedName>
        <fullName evidence="1">Uncharacterized protein</fullName>
    </submittedName>
</protein>
<organism evidence="1 2">
    <name type="scientific">Algibacter mikhailovii</name>
    <dbReference type="NCBI Taxonomy" id="425498"/>
    <lineage>
        <taxon>Bacteria</taxon>
        <taxon>Pseudomonadati</taxon>
        <taxon>Bacteroidota</taxon>
        <taxon>Flavobacteriia</taxon>
        <taxon>Flavobacteriales</taxon>
        <taxon>Flavobacteriaceae</taxon>
        <taxon>Algibacter</taxon>
    </lineage>
</organism>
<dbReference type="AlphaFoldDB" id="A0A918QXS3"/>
<keyword evidence="2" id="KW-1185">Reference proteome</keyword>